<proteinExistence type="inferred from homology"/>
<evidence type="ECO:0000256" key="4">
    <source>
        <dbReference type="ARBA" id="ARBA00023273"/>
    </source>
</evidence>
<keyword evidence="2" id="KW-0963">Cytoplasm</keyword>
<dbReference type="GO" id="GO:0160111">
    <property type="term" value="C:axonemal A tubule inner sheath"/>
    <property type="evidence" value="ECO:0007669"/>
    <property type="project" value="Ensembl"/>
</dbReference>
<dbReference type="AlphaFoldDB" id="A0A8C5ZG65"/>
<dbReference type="GO" id="GO:0061966">
    <property type="term" value="P:establishment of left/right asymmetry"/>
    <property type="evidence" value="ECO:0007669"/>
    <property type="project" value="Ensembl"/>
</dbReference>
<evidence type="ECO:0000256" key="3">
    <source>
        <dbReference type="ARBA" id="ARBA00023212"/>
    </source>
</evidence>
<evidence type="ECO:0000256" key="2">
    <source>
        <dbReference type="ARBA" id="ARBA00022490"/>
    </source>
</evidence>
<dbReference type="GO" id="GO:0005634">
    <property type="term" value="C:nucleus"/>
    <property type="evidence" value="ECO:0007669"/>
    <property type="project" value="Ensembl"/>
</dbReference>
<dbReference type="GO" id="GO:0036126">
    <property type="term" value="C:sperm flagellum"/>
    <property type="evidence" value="ECO:0007669"/>
    <property type="project" value="Ensembl"/>
</dbReference>
<dbReference type="GO" id="GO:0035082">
    <property type="term" value="P:axoneme assembly"/>
    <property type="evidence" value="ECO:0007669"/>
    <property type="project" value="Ensembl"/>
</dbReference>
<reference evidence="8" key="2">
    <citation type="submission" date="2025-09" db="UniProtKB">
        <authorList>
            <consortium name="Ensembl"/>
        </authorList>
    </citation>
    <scope>IDENTIFICATION</scope>
</reference>
<evidence type="ECO:0000313" key="9">
    <source>
        <dbReference type="Proteomes" id="UP000694407"/>
    </source>
</evidence>
<dbReference type="InterPro" id="IPR026507">
    <property type="entry name" value="PIRC1/2"/>
</dbReference>
<sequence length="165" mass="18405">GRAWRGGEQGGVGVPAPPSLWIRRREPVPGPAARPLPCAEPAEPKAATPPEKTSDYYRVSPHLPVRFNNPGWFRGYGAKEVVSLYRSSNQAYGSRAPTVHEMPKVFYPCSTKFSRHILASEKLQHSAFNVCMEKSLVTGPDNYITHCDRLNFHPSYNVRKPSICD</sequence>
<dbReference type="Ensembl" id="ENSMMMT00000016404.1">
    <property type="protein sequence ID" value="ENSMMMP00000014382.1"/>
    <property type="gene ID" value="ENSMMMG00000012808.1"/>
</dbReference>
<dbReference type="GeneTree" id="ENSGT00940000154745"/>
<dbReference type="GO" id="GO:0006974">
    <property type="term" value="P:DNA damage response"/>
    <property type="evidence" value="ECO:0007669"/>
    <property type="project" value="Ensembl"/>
</dbReference>
<comment type="subunit">
    <text evidence="6">Microtubule inner protein component of sperm flagellar doublet microtubules. Interacts with CFAP53, ODAD1 and ODAD3; the interactions link the outer dynein arms docking complex (ODA-DC) to the internal microtubule inner proteins (MIP) in cilium axoneme.</text>
</comment>
<name>A0A8C5ZG65_MARMA</name>
<organism evidence="8 9">
    <name type="scientific">Marmota marmota marmota</name>
    <name type="common">Alpine marmot</name>
    <dbReference type="NCBI Taxonomy" id="9994"/>
    <lineage>
        <taxon>Eukaryota</taxon>
        <taxon>Metazoa</taxon>
        <taxon>Chordata</taxon>
        <taxon>Craniata</taxon>
        <taxon>Vertebrata</taxon>
        <taxon>Euteleostomi</taxon>
        <taxon>Mammalia</taxon>
        <taxon>Eutheria</taxon>
        <taxon>Euarchontoglires</taxon>
        <taxon>Glires</taxon>
        <taxon>Rodentia</taxon>
        <taxon>Sciuromorpha</taxon>
        <taxon>Sciuridae</taxon>
        <taxon>Xerinae</taxon>
        <taxon>Marmotini</taxon>
        <taxon>Marmota</taxon>
    </lineage>
</organism>
<dbReference type="GO" id="GO:0071494">
    <property type="term" value="P:cellular response to UV-C"/>
    <property type="evidence" value="ECO:0007669"/>
    <property type="project" value="Ensembl"/>
</dbReference>
<comment type="similarity">
    <text evidence="5">Belongs to the PIERCE1 family.</text>
</comment>
<evidence type="ECO:0000256" key="1">
    <source>
        <dbReference type="ARBA" id="ARBA00004430"/>
    </source>
</evidence>
<dbReference type="PANTHER" id="PTHR20899:SF1">
    <property type="entry name" value="PIERCER OF MICROTUBULE WALL 1 PROTEIN"/>
    <property type="match status" value="1"/>
</dbReference>
<keyword evidence="4" id="KW-0966">Cell projection</keyword>
<evidence type="ECO:0000256" key="5">
    <source>
        <dbReference type="ARBA" id="ARBA00038014"/>
    </source>
</evidence>
<evidence type="ECO:0000256" key="6">
    <source>
        <dbReference type="ARBA" id="ARBA00046397"/>
    </source>
</evidence>
<keyword evidence="3" id="KW-0206">Cytoskeleton</keyword>
<reference evidence="8" key="1">
    <citation type="submission" date="2025-08" db="UniProtKB">
        <authorList>
            <consortium name="Ensembl"/>
        </authorList>
    </citation>
    <scope>IDENTIFICATION</scope>
</reference>
<evidence type="ECO:0000256" key="7">
    <source>
        <dbReference type="SAM" id="MobiDB-lite"/>
    </source>
</evidence>
<feature type="compositionally biased region" description="Low complexity" evidence="7">
    <location>
        <begin position="39"/>
        <end position="51"/>
    </location>
</feature>
<accession>A0A8C5ZG65</accession>
<feature type="region of interest" description="Disordered" evidence="7">
    <location>
        <begin position="1"/>
        <end position="55"/>
    </location>
</feature>
<comment type="subcellular location">
    <subcellularLocation>
        <location evidence="1">Cytoplasm</location>
        <location evidence="1">Cytoskeleton</location>
        <location evidence="1">Cilium axoneme</location>
    </subcellularLocation>
</comment>
<gene>
    <name evidence="8" type="primary">PIERCE1</name>
</gene>
<dbReference type="GO" id="GO:0030317">
    <property type="term" value="P:flagellated sperm motility"/>
    <property type="evidence" value="ECO:0007669"/>
    <property type="project" value="Ensembl"/>
</dbReference>
<dbReference type="GO" id="GO:0010468">
    <property type="term" value="P:regulation of gene expression"/>
    <property type="evidence" value="ECO:0007669"/>
    <property type="project" value="Ensembl"/>
</dbReference>
<protein>
    <submittedName>
        <fullName evidence="8">Piercer of microtubule wall 1</fullName>
    </submittedName>
</protein>
<dbReference type="Proteomes" id="UP000694407">
    <property type="component" value="Unplaced"/>
</dbReference>
<evidence type="ECO:0000313" key="8">
    <source>
        <dbReference type="Ensembl" id="ENSMMMP00000014382.1"/>
    </source>
</evidence>
<dbReference type="Pfam" id="PF14892">
    <property type="entry name" value="PIRC1_2"/>
    <property type="match status" value="1"/>
</dbReference>
<dbReference type="PANTHER" id="PTHR20899">
    <property type="entry name" value="PIERCE HOMOLOG"/>
    <property type="match status" value="1"/>
</dbReference>
<keyword evidence="9" id="KW-1185">Reference proteome</keyword>